<keyword evidence="1" id="KW-0812">Transmembrane</keyword>
<feature type="transmembrane region" description="Helical" evidence="1">
    <location>
        <begin position="79"/>
        <end position="101"/>
    </location>
</feature>
<dbReference type="AlphaFoldDB" id="A0A6C0DI12"/>
<keyword evidence="1" id="KW-1133">Transmembrane helix</keyword>
<protein>
    <submittedName>
        <fullName evidence="2">Uncharacterized protein</fullName>
    </submittedName>
</protein>
<feature type="transmembrane region" description="Helical" evidence="1">
    <location>
        <begin position="12"/>
        <end position="31"/>
    </location>
</feature>
<name>A0A6C0DI12_9ZZZZ</name>
<keyword evidence="1" id="KW-0472">Membrane</keyword>
<reference evidence="2" key="1">
    <citation type="journal article" date="2020" name="Nature">
        <title>Giant virus diversity and host interactions through global metagenomics.</title>
        <authorList>
            <person name="Schulz F."/>
            <person name="Roux S."/>
            <person name="Paez-Espino D."/>
            <person name="Jungbluth S."/>
            <person name="Walsh D.A."/>
            <person name="Denef V.J."/>
            <person name="McMahon K.D."/>
            <person name="Konstantinidis K.T."/>
            <person name="Eloe-Fadrosh E.A."/>
            <person name="Kyrpides N.C."/>
            <person name="Woyke T."/>
        </authorList>
    </citation>
    <scope>NUCLEOTIDE SEQUENCE</scope>
    <source>
        <strain evidence="2">GVMAG-M-3300023174-182</strain>
    </source>
</reference>
<feature type="transmembrane region" description="Helical" evidence="1">
    <location>
        <begin position="122"/>
        <end position="144"/>
    </location>
</feature>
<accession>A0A6C0DI12</accession>
<organism evidence="2">
    <name type="scientific">viral metagenome</name>
    <dbReference type="NCBI Taxonomy" id="1070528"/>
    <lineage>
        <taxon>unclassified sequences</taxon>
        <taxon>metagenomes</taxon>
        <taxon>organismal metagenomes</taxon>
    </lineage>
</organism>
<proteinExistence type="predicted"/>
<evidence type="ECO:0000256" key="1">
    <source>
        <dbReference type="SAM" id="Phobius"/>
    </source>
</evidence>
<dbReference type="EMBL" id="MN739617">
    <property type="protein sequence ID" value="QHT16187.1"/>
    <property type="molecule type" value="Genomic_DNA"/>
</dbReference>
<evidence type="ECO:0000313" key="2">
    <source>
        <dbReference type="EMBL" id="QHT16187.1"/>
    </source>
</evidence>
<sequence>MNISNFYKTSDLLPILNAAIITDLFVIYLLLSKRIHTNTLKTWYVKFRFGAFIADVLSIVIGIIIARFIYSYFKWKWSIGWFLLLVVIVQLIHDLSFYKYFSYVKKGYSEVLDVFSAYAKENGVNILIADASMMISTVLLSSYILSNLSFNWNVIILIILVYMVPYFLYSV</sequence>
<feature type="transmembrane region" description="Helical" evidence="1">
    <location>
        <begin position="52"/>
        <end position="73"/>
    </location>
</feature>
<feature type="transmembrane region" description="Helical" evidence="1">
    <location>
        <begin position="150"/>
        <end position="169"/>
    </location>
</feature>